<evidence type="ECO:0000313" key="7">
    <source>
        <dbReference type="EMBL" id="PVX50919.1"/>
    </source>
</evidence>
<feature type="domain" description="RNA polymerase sigma factor 70 region 4 type 2" evidence="6">
    <location>
        <begin position="125"/>
        <end position="177"/>
    </location>
</feature>
<reference evidence="7 8" key="1">
    <citation type="submission" date="2018-05" db="EMBL/GenBank/DDBJ databases">
        <title>Genomic Encyclopedia of Type Strains, Phase IV (KMG-IV): sequencing the most valuable type-strain genomes for metagenomic binning, comparative biology and taxonomic classification.</title>
        <authorList>
            <person name="Goeker M."/>
        </authorList>
    </citation>
    <scope>NUCLEOTIDE SEQUENCE [LARGE SCALE GENOMIC DNA]</scope>
    <source>
        <strain evidence="7 8">DSM 28579</strain>
    </source>
</reference>
<dbReference type="Pfam" id="PF08281">
    <property type="entry name" value="Sigma70_r4_2"/>
    <property type="match status" value="1"/>
</dbReference>
<name>A0A7L4URH0_BALHA</name>
<dbReference type="InterPro" id="IPR013325">
    <property type="entry name" value="RNA_pol_sigma_r2"/>
</dbReference>
<dbReference type="Gene3D" id="1.10.10.10">
    <property type="entry name" value="Winged helix-like DNA-binding domain superfamily/Winged helix DNA-binding domain"/>
    <property type="match status" value="1"/>
</dbReference>
<dbReference type="GO" id="GO:0003677">
    <property type="term" value="F:DNA binding"/>
    <property type="evidence" value="ECO:0007669"/>
    <property type="project" value="InterPro"/>
</dbReference>
<dbReference type="InterPro" id="IPR013324">
    <property type="entry name" value="RNA_pol_sigma_r3/r4-like"/>
</dbReference>
<dbReference type="InterPro" id="IPR007627">
    <property type="entry name" value="RNA_pol_sigma70_r2"/>
</dbReference>
<evidence type="ECO:0000256" key="4">
    <source>
        <dbReference type="ARBA" id="ARBA00023163"/>
    </source>
</evidence>
<evidence type="ECO:0000256" key="1">
    <source>
        <dbReference type="ARBA" id="ARBA00010641"/>
    </source>
</evidence>
<organism evidence="7 8">
    <name type="scientific">Balneicella halophila</name>
    <dbReference type="NCBI Taxonomy" id="1537566"/>
    <lineage>
        <taxon>Bacteria</taxon>
        <taxon>Pseudomonadati</taxon>
        <taxon>Bacteroidota</taxon>
        <taxon>Bacteroidia</taxon>
        <taxon>Bacteroidales</taxon>
        <taxon>Balneicellaceae</taxon>
        <taxon>Balneicella</taxon>
    </lineage>
</organism>
<dbReference type="NCBIfam" id="TIGR02937">
    <property type="entry name" value="sigma70-ECF"/>
    <property type="match status" value="1"/>
</dbReference>
<proteinExistence type="inferred from homology"/>
<sequence length="185" mass="21883">MQQDKELVKQALEGSEIAYEKLMERYYDSIYVMVLQLVKNMTDAQEIAQDTFTKAFSKLLQYNEQYAFSSWLFGIASNASIDFLRKKKYIEISFDDEDKDLKNAEASESPTPNPEEHLIQKQSLKALRAKIEDLKEHYRKLLELRYFEEYTYEEISEELSLPMGTVKTQLHRAKNQLMKSIKEQR</sequence>
<keyword evidence="3" id="KW-0731">Sigma factor</keyword>
<dbReference type="PANTHER" id="PTHR43133">
    <property type="entry name" value="RNA POLYMERASE ECF-TYPE SIGMA FACTO"/>
    <property type="match status" value="1"/>
</dbReference>
<evidence type="ECO:0000256" key="2">
    <source>
        <dbReference type="ARBA" id="ARBA00023015"/>
    </source>
</evidence>
<dbReference type="AlphaFoldDB" id="A0A7L4URH0"/>
<dbReference type="CDD" id="cd06171">
    <property type="entry name" value="Sigma70_r4"/>
    <property type="match status" value="1"/>
</dbReference>
<feature type="domain" description="RNA polymerase sigma-70 region 2" evidence="5">
    <location>
        <begin position="22"/>
        <end position="88"/>
    </location>
</feature>
<evidence type="ECO:0000259" key="5">
    <source>
        <dbReference type="Pfam" id="PF04542"/>
    </source>
</evidence>
<comment type="caution">
    <text evidence="7">The sequence shown here is derived from an EMBL/GenBank/DDBJ whole genome shotgun (WGS) entry which is preliminary data.</text>
</comment>
<dbReference type="EMBL" id="QENZ01000004">
    <property type="protein sequence ID" value="PVX50919.1"/>
    <property type="molecule type" value="Genomic_DNA"/>
</dbReference>
<dbReference type="RefSeq" id="WP_116496469.1">
    <property type="nucleotide sequence ID" value="NZ_QENZ01000004.1"/>
</dbReference>
<dbReference type="OrthoDB" id="9785675at2"/>
<evidence type="ECO:0000313" key="8">
    <source>
        <dbReference type="Proteomes" id="UP000251835"/>
    </source>
</evidence>
<dbReference type="SUPFAM" id="SSF88946">
    <property type="entry name" value="Sigma2 domain of RNA polymerase sigma factors"/>
    <property type="match status" value="1"/>
</dbReference>
<dbReference type="InterPro" id="IPR014284">
    <property type="entry name" value="RNA_pol_sigma-70_dom"/>
</dbReference>
<keyword evidence="8" id="KW-1185">Reference proteome</keyword>
<gene>
    <name evidence="7" type="ORF">C7377_1242</name>
</gene>
<accession>A0A7L4URH0</accession>
<dbReference type="SUPFAM" id="SSF88659">
    <property type="entry name" value="Sigma3 and sigma4 domains of RNA polymerase sigma factors"/>
    <property type="match status" value="1"/>
</dbReference>
<dbReference type="PANTHER" id="PTHR43133:SF60">
    <property type="entry name" value="RNA POLYMERASE SIGMA FACTOR SIGV"/>
    <property type="match status" value="1"/>
</dbReference>
<comment type="similarity">
    <text evidence="1">Belongs to the sigma-70 factor family. ECF subfamily.</text>
</comment>
<dbReference type="Gene3D" id="1.10.1740.10">
    <property type="match status" value="1"/>
</dbReference>
<dbReference type="GO" id="GO:0006352">
    <property type="term" value="P:DNA-templated transcription initiation"/>
    <property type="evidence" value="ECO:0007669"/>
    <property type="project" value="InterPro"/>
</dbReference>
<dbReference type="InterPro" id="IPR013249">
    <property type="entry name" value="RNA_pol_sigma70_r4_t2"/>
</dbReference>
<keyword evidence="2" id="KW-0805">Transcription regulation</keyword>
<dbReference type="InterPro" id="IPR036388">
    <property type="entry name" value="WH-like_DNA-bd_sf"/>
</dbReference>
<dbReference type="Pfam" id="PF04542">
    <property type="entry name" value="Sigma70_r2"/>
    <property type="match status" value="1"/>
</dbReference>
<evidence type="ECO:0000259" key="6">
    <source>
        <dbReference type="Pfam" id="PF08281"/>
    </source>
</evidence>
<dbReference type="Proteomes" id="UP000251835">
    <property type="component" value="Unassembled WGS sequence"/>
</dbReference>
<protein>
    <submittedName>
        <fullName evidence="7">RNA polymerase sigma-70 factor (ECF subfamily)</fullName>
    </submittedName>
</protein>
<evidence type="ECO:0000256" key="3">
    <source>
        <dbReference type="ARBA" id="ARBA00023082"/>
    </source>
</evidence>
<keyword evidence="4" id="KW-0804">Transcription</keyword>
<dbReference type="GO" id="GO:0016987">
    <property type="term" value="F:sigma factor activity"/>
    <property type="evidence" value="ECO:0007669"/>
    <property type="project" value="UniProtKB-KW"/>
</dbReference>
<dbReference type="InterPro" id="IPR039425">
    <property type="entry name" value="RNA_pol_sigma-70-like"/>
</dbReference>